<evidence type="ECO:0000313" key="1">
    <source>
        <dbReference type="EMBL" id="ODQ59086.1"/>
    </source>
</evidence>
<dbReference type="Pfam" id="PF10315">
    <property type="entry name" value="Aim19"/>
    <property type="match status" value="1"/>
</dbReference>
<evidence type="ECO:0000313" key="2">
    <source>
        <dbReference type="Proteomes" id="UP000094112"/>
    </source>
</evidence>
<dbReference type="RefSeq" id="XP_019038293.1">
    <property type="nucleotide sequence ID" value="XM_019185768.1"/>
</dbReference>
<gene>
    <name evidence="1" type="ORF">WICANDRAFT_84740</name>
</gene>
<protein>
    <submittedName>
        <fullName evidence="1">Uncharacterized protein</fullName>
    </submittedName>
</protein>
<keyword evidence="2" id="KW-1185">Reference proteome</keyword>
<dbReference type="GeneID" id="30203014"/>
<name>A0A1E3P0S7_WICAA</name>
<dbReference type="AlphaFoldDB" id="A0A1E3P0S7"/>
<sequence>MALGGWIINEGDVESGSGFITAWTSLYLLVNGTNSIKALGHGKVWPLLLSGVAGGNLYIHGKRFFFGSGI</sequence>
<dbReference type="PANTHER" id="PTHR28177:SF1">
    <property type="entry name" value="ALTERED INHERITANCE OF MITOCHONDRIA PROTEIN 19, MITOCHONDRIAL"/>
    <property type="match status" value="1"/>
</dbReference>
<dbReference type="GO" id="GO:0005739">
    <property type="term" value="C:mitochondrion"/>
    <property type="evidence" value="ECO:0007669"/>
    <property type="project" value="TreeGrafter"/>
</dbReference>
<dbReference type="Proteomes" id="UP000094112">
    <property type="component" value="Unassembled WGS sequence"/>
</dbReference>
<dbReference type="EMBL" id="KV454211">
    <property type="protein sequence ID" value="ODQ59086.1"/>
    <property type="molecule type" value="Genomic_DNA"/>
</dbReference>
<dbReference type="InterPro" id="IPR019419">
    <property type="entry name" value="AIM19"/>
</dbReference>
<organism evidence="1 2">
    <name type="scientific">Wickerhamomyces anomalus (strain ATCC 58044 / CBS 1984 / NCYC 433 / NRRL Y-366-8)</name>
    <name type="common">Yeast</name>
    <name type="synonym">Hansenula anomala</name>
    <dbReference type="NCBI Taxonomy" id="683960"/>
    <lineage>
        <taxon>Eukaryota</taxon>
        <taxon>Fungi</taxon>
        <taxon>Dikarya</taxon>
        <taxon>Ascomycota</taxon>
        <taxon>Saccharomycotina</taxon>
        <taxon>Saccharomycetes</taxon>
        <taxon>Phaffomycetales</taxon>
        <taxon>Wickerhamomycetaceae</taxon>
        <taxon>Wickerhamomyces</taxon>
    </lineage>
</organism>
<reference evidence="1 2" key="1">
    <citation type="journal article" date="2016" name="Proc. Natl. Acad. Sci. U.S.A.">
        <title>Comparative genomics of biotechnologically important yeasts.</title>
        <authorList>
            <person name="Riley R."/>
            <person name="Haridas S."/>
            <person name="Wolfe K.H."/>
            <person name="Lopes M.R."/>
            <person name="Hittinger C.T."/>
            <person name="Goeker M."/>
            <person name="Salamov A.A."/>
            <person name="Wisecaver J.H."/>
            <person name="Long T.M."/>
            <person name="Calvey C.H."/>
            <person name="Aerts A.L."/>
            <person name="Barry K.W."/>
            <person name="Choi C."/>
            <person name="Clum A."/>
            <person name="Coughlan A.Y."/>
            <person name="Deshpande S."/>
            <person name="Douglass A.P."/>
            <person name="Hanson S.J."/>
            <person name="Klenk H.-P."/>
            <person name="LaButti K.M."/>
            <person name="Lapidus A."/>
            <person name="Lindquist E.A."/>
            <person name="Lipzen A.M."/>
            <person name="Meier-Kolthoff J.P."/>
            <person name="Ohm R.A."/>
            <person name="Otillar R.P."/>
            <person name="Pangilinan J.L."/>
            <person name="Peng Y."/>
            <person name="Rokas A."/>
            <person name="Rosa C.A."/>
            <person name="Scheuner C."/>
            <person name="Sibirny A.A."/>
            <person name="Slot J.C."/>
            <person name="Stielow J.B."/>
            <person name="Sun H."/>
            <person name="Kurtzman C.P."/>
            <person name="Blackwell M."/>
            <person name="Grigoriev I.V."/>
            <person name="Jeffries T.W."/>
        </authorList>
    </citation>
    <scope>NUCLEOTIDE SEQUENCE [LARGE SCALE GENOMIC DNA]</scope>
    <source>
        <strain evidence="2">ATCC 58044 / CBS 1984 / NCYC 433 / NRRL Y-366-8</strain>
    </source>
</reference>
<accession>A0A1E3P0S7</accession>
<dbReference type="OrthoDB" id="5554402at2759"/>
<proteinExistence type="predicted"/>
<dbReference type="PANTHER" id="PTHR28177">
    <property type="entry name" value="ALTERED INHERITANCE OF MITOCHONDRIA PROTEIN 19, MITOCHONDRIAL"/>
    <property type="match status" value="1"/>
</dbReference>